<evidence type="ECO:0000313" key="5">
    <source>
        <dbReference type="Proteomes" id="UP000077671"/>
    </source>
</evidence>
<dbReference type="InterPro" id="IPR042201">
    <property type="entry name" value="FH2_Formin_sf"/>
</dbReference>
<feature type="region of interest" description="Disordered" evidence="2">
    <location>
        <begin position="163"/>
        <end position="515"/>
    </location>
</feature>
<dbReference type="GO" id="GO:0043332">
    <property type="term" value="C:mating projection tip"/>
    <property type="evidence" value="ECO:0007669"/>
    <property type="project" value="TreeGrafter"/>
</dbReference>
<dbReference type="EMBL" id="LWDD02001032">
    <property type="protein sequence ID" value="KAE8253332.1"/>
    <property type="molecule type" value="Genomic_DNA"/>
</dbReference>
<keyword evidence="1" id="KW-0175">Coiled coil</keyword>
<feature type="non-terminal residue" evidence="4">
    <location>
        <position position="515"/>
    </location>
</feature>
<feature type="compositionally biased region" description="Acidic residues" evidence="2">
    <location>
        <begin position="472"/>
        <end position="486"/>
    </location>
</feature>
<dbReference type="PANTHER" id="PTHR47102">
    <property type="entry name" value="PROTEIN BNI1"/>
    <property type="match status" value="1"/>
</dbReference>
<feature type="coiled-coil region" evidence="1">
    <location>
        <begin position="115"/>
        <end position="142"/>
    </location>
</feature>
<accession>A0A8T8T145</accession>
<feature type="compositionally biased region" description="Gly residues" evidence="2">
    <location>
        <begin position="196"/>
        <end position="216"/>
    </location>
</feature>
<organism evidence="4 5">
    <name type="scientific">Tilletia caries</name>
    <name type="common">wheat bunt fungus</name>
    <dbReference type="NCBI Taxonomy" id="13290"/>
    <lineage>
        <taxon>Eukaryota</taxon>
        <taxon>Fungi</taxon>
        <taxon>Dikarya</taxon>
        <taxon>Basidiomycota</taxon>
        <taxon>Ustilaginomycotina</taxon>
        <taxon>Exobasidiomycetes</taxon>
        <taxon>Tilletiales</taxon>
        <taxon>Tilletiaceae</taxon>
        <taxon>Tilletia</taxon>
    </lineage>
</organism>
<feature type="compositionally biased region" description="Gly residues" evidence="2">
    <location>
        <begin position="273"/>
        <end position="283"/>
    </location>
</feature>
<protein>
    <recommendedName>
        <fullName evidence="3">FH2 domain-containing protein</fullName>
    </recommendedName>
</protein>
<evidence type="ECO:0000313" key="4">
    <source>
        <dbReference type="EMBL" id="KAE8253332.1"/>
    </source>
</evidence>
<dbReference type="Gene3D" id="1.20.58.2220">
    <property type="entry name" value="Formin, FH2 domain"/>
    <property type="match status" value="1"/>
</dbReference>
<feature type="domain" description="FH2" evidence="3">
    <location>
        <begin position="1"/>
        <end position="133"/>
    </location>
</feature>
<dbReference type="GO" id="GO:0032153">
    <property type="term" value="C:cell division site"/>
    <property type="evidence" value="ECO:0007669"/>
    <property type="project" value="TreeGrafter"/>
</dbReference>
<dbReference type="AlphaFoldDB" id="A0A8T8T145"/>
<dbReference type="SUPFAM" id="SSF101447">
    <property type="entry name" value="Formin homology 2 domain (FH2 domain)"/>
    <property type="match status" value="1"/>
</dbReference>
<dbReference type="GO" id="GO:0051016">
    <property type="term" value="P:barbed-end actin filament capping"/>
    <property type="evidence" value="ECO:0007669"/>
    <property type="project" value="TreeGrafter"/>
</dbReference>
<evidence type="ECO:0000259" key="3">
    <source>
        <dbReference type="PROSITE" id="PS51444"/>
    </source>
</evidence>
<feature type="compositionally biased region" description="Low complexity" evidence="2">
    <location>
        <begin position="298"/>
        <end position="382"/>
    </location>
</feature>
<dbReference type="InterPro" id="IPR051661">
    <property type="entry name" value="Actin_filament_regulator"/>
</dbReference>
<comment type="caution">
    <text evidence="4">The sequence shown here is derived from an EMBL/GenBank/DDBJ whole genome shotgun (WGS) entry which is preliminary data.</text>
</comment>
<name>A0A8T8T145_9BASI</name>
<dbReference type="Proteomes" id="UP000077671">
    <property type="component" value="Unassembled WGS sequence"/>
</dbReference>
<evidence type="ECO:0000256" key="2">
    <source>
        <dbReference type="SAM" id="MobiDB-lite"/>
    </source>
</evidence>
<dbReference type="GO" id="GO:0051017">
    <property type="term" value="P:actin filament bundle assembly"/>
    <property type="evidence" value="ECO:0007669"/>
    <property type="project" value="TreeGrafter"/>
</dbReference>
<evidence type="ECO:0000256" key="1">
    <source>
        <dbReference type="SAM" id="Coils"/>
    </source>
</evidence>
<dbReference type="InterPro" id="IPR015425">
    <property type="entry name" value="FH2_Formin"/>
</dbReference>
<feature type="compositionally biased region" description="Low complexity" evidence="2">
    <location>
        <begin position="263"/>
        <end position="272"/>
    </location>
</feature>
<feature type="coiled-coil region" evidence="1">
    <location>
        <begin position="2"/>
        <end position="29"/>
    </location>
</feature>
<reference evidence="4" key="1">
    <citation type="submission" date="2016-04" db="EMBL/GenBank/DDBJ databases">
        <authorList>
            <person name="Nguyen H.D."/>
            <person name="Kesanakurti P."/>
            <person name="Cullis J."/>
            <person name="Levesque C.A."/>
            <person name="Hambleton S."/>
        </authorList>
    </citation>
    <scope>NUCLEOTIDE SEQUENCE</scope>
    <source>
        <strain evidence="4">DAOMC 238032</strain>
    </source>
</reference>
<dbReference type="PANTHER" id="PTHR47102:SF2">
    <property type="entry name" value="PROTEIN BNI1"/>
    <property type="match status" value="1"/>
</dbReference>
<dbReference type="GO" id="GO:1903475">
    <property type="term" value="P:mitotic actomyosin contractile ring assembly"/>
    <property type="evidence" value="ECO:0007669"/>
    <property type="project" value="TreeGrafter"/>
</dbReference>
<sequence>QLNDLKRDLAELKSGSAQLKKDLDRFIDEREENLQDPYAKIMIPFLTESVSDLQRLSDQVQFTERTYADALRYFGEGPDPKRRGFPAVQAMKTEDFFGIFKEFCASYRKAKTDNVRLTEQRVIEARRRAAAEEKERERQEAIARREAGIDDSAVLETLLGNLRAGGGTTKSKRKARERGEARRSAKQAHLNVLLEGGAGGGESGDSAGLGGGGEPGADGVKRGSLDGVSSEPSDKAAALLAKLRPDGPDNSEQGAGAGGEDVTGATGSSSSSGGSGTGTGTGTGTTSRPMRRRERRTGTATGSTASSSIHGHTSSVASATGAVGAASSSSSAAAAAAVSGLPPLSSSSTDTMMASPSSPASGSVVMRGSSSSNSISNSASASLLGPAFPHEVSSSAFPTRSTTMMLHEPTTGGRDDDDEEREVGSMPPTPIRRVFAEADEAAIAADEAEAEAALAGHQHGNGNGTGPPQDVDGNEEAEEEEEDEEALTAADSSGAGDLSWIDPEMMGEGENTLMP</sequence>
<gene>
    <name evidence="4" type="ORF">A4X03_0g5925</name>
</gene>
<reference evidence="4" key="2">
    <citation type="journal article" date="2019" name="IMA Fungus">
        <title>Genome sequencing and comparison of five Tilletia species to identify candidate genes for the detection of regulated species infecting wheat.</title>
        <authorList>
            <person name="Nguyen H.D.T."/>
            <person name="Sultana T."/>
            <person name="Kesanakurti P."/>
            <person name="Hambleton S."/>
        </authorList>
    </citation>
    <scope>NUCLEOTIDE SEQUENCE</scope>
    <source>
        <strain evidence="4">DAOMC 238032</strain>
    </source>
</reference>
<feature type="compositionally biased region" description="Polar residues" evidence="2">
    <location>
        <begin position="392"/>
        <end position="404"/>
    </location>
</feature>
<proteinExistence type="predicted"/>
<feature type="compositionally biased region" description="Low complexity" evidence="2">
    <location>
        <begin position="441"/>
        <end position="455"/>
    </location>
</feature>
<dbReference type="PROSITE" id="PS51444">
    <property type="entry name" value="FH2"/>
    <property type="match status" value="1"/>
</dbReference>